<feature type="transmembrane region" description="Helical" evidence="9">
    <location>
        <begin position="112"/>
        <end position="131"/>
    </location>
</feature>
<dbReference type="RefSeq" id="WP_068722892.1">
    <property type="nucleotide sequence ID" value="NZ_LSKU01000001.1"/>
</dbReference>
<keyword evidence="2" id="KW-0813">Transport</keyword>
<feature type="transmembrane region" description="Helical" evidence="9">
    <location>
        <begin position="152"/>
        <end position="170"/>
    </location>
</feature>
<sequence>MQTNVTVANPAPSRVGYNRSIIIATIFVAFIGVVYLYQAVSLRQASLYFVGIIAGIALYHAHFGFTSAWRHFILNRRGEGIRVQMLLMMLGSFLFLPLLIQGSFFGQTVNGYISSVGISLLFGAFIFGIGMQLGDGCASGTLYHLGGGDLRALNTLIFFIIGSVLGAKDFQWWMDTPNIGPVSFLNNFGIWQGIVIQMILAVIVVAISMYLERKRHGKLLKSNQRPNKDWKVIYQGPWSLVTGVIILALVQFAIFVLSGKPWGITSAFALWGSKIVRALGVPVESWGYWQTPARVNELNGSIFADVTSVLDIGIILGALLAAALAIRFTKPVQWKFSTRSIIGTAIGGMLMGYGARIAFGCNIGAFFSGIVSFSLHGWLWFVAAFIGSIIGVKLRPLFDLQNHVK</sequence>
<protein>
    <submittedName>
        <fullName evidence="10">Uncharacterized protein</fullName>
    </submittedName>
</protein>
<keyword evidence="4" id="KW-0997">Cell inner membrane</keyword>
<feature type="transmembrane region" description="Helical" evidence="9">
    <location>
        <begin position="308"/>
        <end position="328"/>
    </location>
</feature>
<dbReference type="InterPro" id="IPR007272">
    <property type="entry name" value="Sulf_transp_TsuA/YedE"/>
</dbReference>
<dbReference type="EMBL" id="LSKU01000001">
    <property type="protein sequence ID" value="KXG42956.1"/>
    <property type="molecule type" value="Genomic_DNA"/>
</dbReference>
<feature type="transmembrane region" description="Helical" evidence="9">
    <location>
        <begin position="21"/>
        <end position="40"/>
    </location>
</feature>
<feature type="transmembrane region" description="Helical" evidence="9">
    <location>
        <begin position="232"/>
        <end position="257"/>
    </location>
</feature>
<reference evidence="10 11" key="1">
    <citation type="submission" date="2016-02" db="EMBL/GenBank/DDBJ databases">
        <title>Draft Genome for Tepidibacillus decaturensis nov. sp. Strain Z9, an Anaerobic, Moderately Thermophilic and Heterotrophic Bacterium from Deep Subsurface of the Illinois Basin, USA.</title>
        <authorList>
            <person name="Dong Y."/>
            <person name="Chang J.Y."/>
            <person name="Sanford R."/>
            <person name="Fouke B.W."/>
        </authorList>
    </citation>
    <scope>NUCLEOTIDE SEQUENCE [LARGE SCALE GENOMIC DNA]</scope>
    <source>
        <strain evidence="10 11">Z9</strain>
    </source>
</reference>
<comment type="similarity">
    <text evidence="8">Belongs to the TsuA/YedE (TC 9.B.102) family.</text>
</comment>
<feature type="transmembrane region" description="Helical" evidence="9">
    <location>
        <begin position="86"/>
        <end position="106"/>
    </location>
</feature>
<comment type="caution">
    <text evidence="10">The sequence shown here is derived from an EMBL/GenBank/DDBJ whole genome shotgun (WGS) entry which is preliminary data.</text>
</comment>
<evidence type="ECO:0000256" key="4">
    <source>
        <dbReference type="ARBA" id="ARBA00022519"/>
    </source>
</evidence>
<keyword evidence="5 9" id="KW-0812">Transmembrane</keyword>
<evidence type="ECO:0000256" key="1">
    <source>
        <dbReference type="ARBA" id="ARBA00004429"/>
    </source>
</evidence>
<organism evidence="10 11">
    <name type="scientific">Tepidibacillus decaturensis</name>
    <dbReference type="NCBI Taxonomy" id="1413211"/>
    <lineage>
        <taxon>Bacteria</taxon>
        <taxon>Bacillati</taxon>
        <taxon>Bacillota</taxon>
        <taxon>Bacilli</taxon>
        <taxon>Bacillales</taxon>
        <taxon>Bacillaceae</taxon>
        <taxon>Tepidibacillus</taxon>
    </lineage>
</organism>
<evidence type="ECO:0000256" key="9">
    <source>
        <dbReference type="SAM" id="Phobius"/>
    </source>
</evidence>
<accession>A0A135L1X0</accession>
<dbReference type="PANTHER" id="PTHR30574">
    <property type="entry name" value="INNER MEMBRANE PROTEIN YEDE"/>
    <property type="match status" value="1"/>
</dbReference>
<evidence type="ECO:0000313" key="10">
    <source>
        <dbReference type="EMBL" id="KXG42956.1"/>
    </source>
</evidence>
<feature type="transmembrane region" description="Helical" evidence="9">
    <location>
        <begin position="340"/>
        <end position="359"/>
    </location>
</feature>
<dbReference type="GO" id="GO:0005886">
    <property type="term" value="C:plasma membrane"/>
    <property type="evidence" value="ECO:0007669"/>
    <property type="project" value="UniProtKB-SubCell"/>
</dbReference>
<gene>
    <name evidence="10" type="ORF">U473_02125</name>
</gene>
<keyword evidence="11" id="KW-1185">Reference proteome</keyword>
<keyword evidence="7 9" id="KW-0472">Membrane</keyword>
<evidence type="ECO:0000313" key="11">
    <source>
        <dbReference type="Proteomes" id="UP000070352"/>
    </source>
</evidence>
<feature type="transmembrane region" description="Helical" evidence="9">
    <location>
        <begin position="46"/>
        <end position="65"/>
    </location>
</feature>
<dbReference type="Proteomes" id="UP000070352">
    <property type="component" value="Unassembled WGS sequence"/>
</dbReference>
<dbReference type="Pfam" id="PF04143">
    <property type="entry name" value="Sulf_transp"/>
    <property type="match status" value="1"/>
</dbReference>
<evidence type="ECO:0000256" key="5">
    <source>
        <dbReference type="ARBA" id="ARBA00022692"/>
    </source>
</evidence>
<dbReference type="PANTHER" id="PTHR30574:SF1">
    <property type="entry name" value="SULPHUR TRANSPORT DOMAIN-CONTAINING PROTEIN"/>
    <property type="match status" value="1"/>
</dbReference>
<dbReference type="STRING" id="1413211.U473_02125"/>
<keyword evidence="3" id="KW-1003">Cell membrane</keyword>
<evidence type="ECO:0000256" key="8">
    <source>
        <dbReference type="ARBA" id="ARBA00035655"/>
    </source>
</evidence>
<evidence type="ECO:0000256" key="6">
    <source>
        <dbReference type="ARBA" id="ARBA00022989"/>
    </source>
</evidence>
<evidence type="ECO:0000256" key="3">
    <source>
        <dbReference type="ARBA" id="ARBA00022475"/>
    </source>
</evidence>
<feature type="transmembrane region" description="Helical" evidence="9">
    <location>
        <begin position="365"/>
        <end position="392"/>
    </location>
</feature>
<keyword evidence="6 9" id="KW-1133">Transmembrane helix</keyword>
<name>A0A135L1X0_9BACI</name>
<comment type="subcellular location">
    <subcellularLocation>
        <location evidence="1">Cell inner membrane</location>
        <topology evidence="1">Multi-pass membrane protein</topology>
    </subcellularLocation>
</comment>
<dbReference type="OrthoDB" id="9794165at2"/>
<evidence type="ECO:0000256" key="2">
    <source>
        <dbReference type="ARBA" id="ARBA00022448"/>
    </source>
</evidence>
<evidence type="ECO:0000256" key="7">
    <source>
        <dbReference type="ARBA" id="ARBA00023136"/>
    </source>
</evidence>
<proteinExistence type="inferred from homology"/>
<feature type="transmembrane region" description="Helical" evidence="9">
    <location>
        <begin position="190"/>
        <end position="211"/>
    </location>
</feature>
<dbReference type="AlphaFoldDB" id="A0A135L1X0"/>